<gene>
    <name evidence="2" type="ORF">Pyn_22437</name>
</gene>
<feature type="compositionally biased region" description="Basic and acidic residues" evidence="1">
    <location>
        <begin position="106"/>
        <end position="121"/>
    </location>
</feature>
<dbReference type="EMBL" id="PJQY01000235">
    <property type="protein sequence ID" value="PQQ15200.1"/>
    <property type="molecule type" value="Genomic_DNA"/>
</dbReference>
<keyword evidence="3" id="KW-1185">Reference proteome</keyword>
<feature type="compositionally biased region" description="Polar residues" evidence="1">
    <location>
        <begin position="29"/>
        <end position="44"/>
    </location>
</feature>
<reference evidence="2 3" key="1">
    <citation type="submission" date="2018-02" db="EMBL/GenBank/DDBJ databases">
        <title>Draft genome of wild Prunus yedoensis var. nudiflora.</title>
        <authorList>
            <person name="Baek S."/>
            <person name="Kim J.-H."/>
            <person name="Choi K."/>
            <person name="Kim G.-B."/>
            <person name="Cho A."/>
            <person name="Jang H."/>
            <person name="Shin C.-H."/>
            <person name="Yu H.-J."/>
            <person name="Mun J.-H."/>
        </authorList>
    </citation>
    <scope>NUCLEOTIDE SEQUENCE [LARGE SCALE GENOMIC DNA]</scope>
    <source>
        <strain evidence="3">cv. Jeju island</strain>
        <tissue evidence="2">Leaf</tissue>
    </source>
</reference>
<dbReference type="Proteomes" id="UP000250321">
    <property type="component" value="Unassembled WGS sequence"/>
</dbReference>
<comment type="caution">
    <text evidence="2">The sequence shown here is derived from an EMBL/GenBank/DDBJ whole genome shotgun (WGS) entry which is preliminary data.</text>
</comment>
<evidence type="ECO:0000256" key="1">
    <source>
        <dbReference type="SAM" id="MobiDB-lite"/>
    </source>
</evidence>
<name>A0A314Z905_PRUYE</name>
<sequence length="129" mass="14336">MATKPFTGSSSTLLESKPPPKETESEVPQNRTSKAENSNNQTCTIRGIQIKAEKSKRVGFWNFTNKYGAGGAVGQNKTDHIIEDINIDSKEGEDVGMQKFGNEYNSSKDEARSSSEEEGTSKKPWYKPW</sequence>
<feature type="region of interest" description="Disordered" evidence="1">
    <location>
        <begin position="89"/>
        <end position="129"/>
    </location>
</feature>
<proteinExistence type="predicted"/>
<dbReference type="AlphaFoldDB" id="A0A314Z905"/>
<feature type="region of interest" description="Disordered" evidence="1">
    <location>
        <begin position="1"/>
        <end position="44"/>
    </location>
</feature>
<evidence type="ECO:0000313" key="2">
    <source>
        <dbReference type="EMBL" id="PQQ15200.1"/>
    </source>
</evidence>
<evidence type="ECO:0000313" key="3">
    <source>
        <dbReference type="Proteomes" id="UP000250321"/>
    </source>
</evidence>
<protein>
    <submittedName>
        <fullName evidence="2">Uncharacterized protein</fullName>
    </submittedName>
</protein>
<dbReference type="OrthoDB" id="274641at2759"/>
<accession>A0A314Z905</accession>
<feature type="compositionally biased region" description="Polar residues" evidence="1">
    <location>
        <begin position="1"/>
        <end position="14"/>
    </location>
</feature>
<organism evidence="2 3">
    <name type="scientific">Prunus yedoensis var. nudiflora</name>
    <dbReference type="NCBI Taxonomy" id="2094558"/>
    <lineage>
        <taxon>Eukaryota</taxon>
        <taxon>Viridiplantae</taxon>
        <taxon>Streptophyta</taxon>
        <taxon>Embryophyta</taxon>
        <taxon>Tracheophyta</taxon>
        <taxon>Spermatophyta</taxon>
        <taxon>Magnoliopsida</taxon>
        <taxon>eudicotyledons</taxon>
        <taxon>Gunneridae</taxon>
        <taxon>Pentapetalae</taxon>
        <taxon>rosids</taxon>
        <taxon>fabids</taxon>
        <taxon>Rosales</taxon>
        <taxon>Rosaceae</taxon>
        <taxon>Amygdaloideae</taxon>
        <taxon>Amygdaleae</taxon>
        <taxon>Prunus</taxon>
    </lineage>
</organism>